<keyword evidence="1" id="KW-0812">Transmembrane</keyword>
<accession>A0A0N7FVB7</accession>
<gene>
    <name evidence="2" type="ORF">ACH46_07935</name>
</gene>
<organism evidence="2 3">
    <name type="scientific">Gordonia phthalatica</name>
    <dbReference type="NCBI Taxonomy" id="1136941"/>
    <lineage>
        <taxon>Bacteria</taxon>
        <taxon>Bacillati</taxon>
        <taxon>Actinomycetota</taxon>
        <taxon>Actinomycetes</taxon>
        <taxon>Mycobacteriales</taxon>
        <taxon>Gordoniaceae</taxon>
        <taxon>Gordonia</taxon>
    </lineage>
</organism>
<name>A0A0N7FVB7_9ACTN</name>
<keyword evidence="3" id="KW-1185">Reference proteome</keyword>
<reference evidence="3" key="1">
    <citation type="submission" date="2015-06" db="EMBL/GenBank/DDBJ databases">
        <title>Complete genome sequence and metabolic analysis of phthalate degradation pathway in Gordonia sp. QH-11.</title>
        <authorList>
            <person name="Jin D."/>
            <person name="Kong X."/>
            <person name="Bai Z."/>
        </authorList>
    </citation>
    <scope>NUCLEOTIDE SEQUENCE [LARGE SCALE GENOMIC DNA]</scope>
    <source>
        <strain evidence="3">QH-11</strain>
    </source>
</reference>
<keyword evidence="1" id="KW-0472">Membrane</keyword>
<dbReference type="PATRIC" id="fig|1136941.3.peg.1619"/>
<protein>
    <submittedName>
        <fullName evidence="2">Uncharacterized protein</fullName>
    </submittedName>
</protein>
<sequence>MYGEPMKVSDRVTVVPVSAPAGRFRGARPLGVFAIIDGDVVWRPATDDTAIALLGISVGMVATVLSLTAVIRNPPWLPSSRWPFSRTSTAE</sequence>
<dbReference type="OrthoDB" id="3830295at2"/>
<feature type="transmembrane region" description="Helical" evidence="1">
    <location>
        <begin position="50"/>
        <end position="71"/>
    </location>
</feature>
<evidence type="ECO:0000313" key="2">
    <source>
        <dbReference type="EMBL" id="ALG86711.1"/>
    </source>
</evidence>
<proteinExistence type="predicted"/>
<dbReference type="Proteomes" id="UP000063789">
    <property type="component" value="Chromosome"/>
</dbReference>
<dbReference type="KEGG" id="goq:ACH46_07935"/>
<dbReference type="STRING" id="1136941.ACH46_07935"/>
<keyword evidence="1" id="KW-1133">Transmembrane helix</keyword>
<evidence type="ECO:0000313" key="3">
    <source>
        <dbReference type="Proteomes" id="UP000063789"/>
    </source>
</evidence>
<reference evidence="2 3" key="2">
    <citation type="journal article" date="2017" name="Int. J. Syst. Evol. Microbiol.">
        <title>Gordonia phthalatica sp. nov., a di-n-butyl phthalate-degrading bacterium isolated from activated sludge.</title>
        <authorList>
            <person name="Jin D."/>
            <person name="Kong X."/>
            <person name="Jia M."/>
            <person name="Yu X."/>
            <person name="Wang X."/>
            <person name="Zhuang X."/>
            <person name="Deng Y."/>
            <person name="Bai Z."/>
        </authorList>
    </citation>
    <scope>NUCLEOTIDE SEQUENCE [LARGE SCALE GENOMIC DNA]</scope>
    <source>
        <strain evidence="2 3">QH-11</strain>
    </source>
</reference>
<dbReference type="AlphaFoldDB" id="A0A0N7FVB7"/>
<dbReference type="EMBL" id="CP011853">
    <property type="protein sequence ID" value="ALG86711.1"/>
    <property type="molecule type" value="Genomic_DNA"/>
</dbReference>
<evidence type="ECO:0000256" key="1">
    <source>
        <dbReference type="SAM" id="Phobius"/>
    </source>
</evidence>